<name>A0ABV0G900_9BURK</name>
<dbReference type="Proteomes" id="UP001462640">
    <property type="component" value="Unassembled WGS sequence"/>
</dbReference>
<dbReference type="RefSeq" id="WP_347605444.1">
    <property type="nucleotide sequence ID" value="NZ_JBDPZC010000001.1"/>
</dbReference>
<comment type="caution">
    <text evidence="2">The sequence shown here is derived from an EMBL/GenBank/DDBJ whole genome shotgun (WGS) entry which is preliminary data.</text>
</comment>
<feature type="domain" description="DUF2169" evidence="1">
    <location>
        <begin position="22"/>
        <end position="322"/>
    </location>
</feature>
<dbReference type="EMBL" id="JBDPZC010000001">
    <property type="protein sequence ID" value="MEO3711535.1"/>
    <property type="molecule type" value="Genomic_DNA"/>
</dbReference>
<dbReference type="InterPro" id="IPR018683">
    <property type="entry name" value="DUF2169"/>
</dbReference>
<gene>
    <name evidence="2" type="ORF">ABDJ40_02005</name>
</gene>
<accession>A0ABV0G900</accession>
<keyword evidence="3" id="KW-1185">Reference proteome</keyword>
<reference evidence="2 3" key="1">
    <citation type="submission" date="2024-05" db="EMBL/GenBank/DDBJ databases">
        <title>Roseateles sp. 2.12 16S ribosomal RNA gene Genome sequencing and assembly.</title>
        <authorList>
            <person name="Woo H."/>
        </authorList>
    </citation>
    <scope>NUCLEOTIDE SEQUENCE [LARGE SCALE GENOMIC DNA]</scope>
    <source>
        <strain evidence="2 3">2.12</strain>
    </source>
</reference>
<proteinExistence type="predicted"/>
<sequence length="378" mass="41517">MQIHVGGKHLIADVAVALDVSGREHLVVVAKSSWQIPMPGQRPRPRMPEPLSVSDDFYGEPGASALRYPSDFARFKPRCDVLFDACAHSPTGQPVKEMLASWQVGPLKKSLRAHGPRHWFRTLGVNSLSPSQPAVSVPLHLGYAFGGSVPLSKGGAGTGEADVYSPNPIGRGFAGKRTADQIDTMPAAQLEAVDQRLKSPFDKVRPQAFSAVPSNFPSRLRFAGTYDEAWEQDVAPFLPDDFSDEFNQCAPSDQQMPYPKGGEQVLLEGMLRGIPRLQFRLPDLASLEVRILRTDYSVEVVPAPADTLFFELEQGRFSVVWRANAPLRRRIQEIDTVTIGKVDSAWWDARRLGFEQEGGCAGCGDMPPEALLSREIAE</sequence>
<evidence type="ECO:0000259" key="1">
    <source>
        <dbReference type="Pfam" id="PF09937"/>
    </source>
</evidence>
<evidence type="ECO:0000313" key="3">
    <source>
        <dbReference type="Proteomes" id="UP001462640"/>
    </source>
</evidence>
<protein>
    <submittedName>
        <fullName evidence="2">DUF2169 domain-containing protein</fullName>
    </submittedName>
</protein>
<evidence type="ECO:0000313" key="2">
    <source>
        <dbReference type="EMBL" id="MEO3711535.1"/>
    </source>
</evidence>
<organism evidence="2 3">
    <name type="scientific">Roseateles flavus</name>
    <dbReference type="NCBI Taxonomy" id="3149041"/>
    <lineage>
        <taxon>Bacteria</taxon>
        <taxon>Pseudomonadati</taxon>
        <taxon>Pseudomonadota</taxon>
        <taxon>Betaproteobacteria</taxon>
        <taxon>Burkholderiales</taxon>
        <taxon>Sphaerotilaceae</taxon>
        <taxon>Roseateles</taxon>
    </lineage>
</organism>
<dbReference type="Pfam" id="PF09937">
    <property type="entry name" value="DUF2169"/>
    <property type="match status" value="1"/>
</dbReference>